<feature type="transmembrane region" description="Helical" evidence="6">
    <location>
        <begin position="121"/>
        <end position="142"/>
    </location>
</feature>
<protein>
    <recommendedName>
        <fullName evidence="6">Protein YOP1</fullName>
    </recommendedName>
</protein>
<keyword evidence="3 6" id="KW-0812">Transmembrane</keyword>
<dbReference type="PANTHER" id="PTHR12300:SF161">
    <property type="entry name" value="RECEPTOR EXPRESSION-ENHANCING PROTEIN"/>
    <property type="match status" value="1"/>
</dbReference>
<name>A0ABQ8F0R5_9FUNG</name>
<comment type="caution">
    <text evidence="7">The sequence shown here is derived from an EMBL/GenBank/DDBJ whole genome shotgun (WGS) entry which is preliminary data.</text>
</comment>
<dbReference type="Proteomes" id="UP001648503">
    <property type="component" value="Unassembled WGS sequence"/>
</dbReference>
<dbReference type="Pfam" id="PF03134">
    <property type="entry name" value="TB2_DP1_HVA22"/>
    <property type="match status" value="1"/>
</dbReference>
<keyword evidence="4 6" id="KW-1133">Transmembrane helix</keyword>
<evidence type="ECO:0000313" key="7">
    <source>
        <dbReference type="EMBL" id="KAH6590041.1"/>
    </source>
</evidence>
<gene>
    <name evidence="7" type="ORF">BASA50_009743</name>
</gene>
<evidence type="ECO:0000256" key="1">
    <source>
        <dbReference type="ARBA" id="ARBA00004141"/>
    </source>
</evidence>
<accession>A0ABQ8F0R5</accession>
<evidence type="ECO:0000256" key="6">
    <source>
        <dbReference type="RuleBase" id="RU362006"/>
    </source>
</evidence>
<evidence type="ECO:0000256" key="4">
    <source>
        <dbReference type="ARBA" id="ARBA00022989"/>
    </source>
</evidence>
<feature type="transmembrane region" description="Helical" evidence="6">
    <location>
        <begin position="54"/>
        <end position="72"/>
    </location>
</feature>
<evidence type="ECO:0000313" key="8">
    <source>
        <dbReference type="Proteomes" id="UP001648503"/>
    </source>
</evidence>
<comment type="subcellular location">
    <subcellularLocation>
        <location evidence="1 6">Membrane</location>
        <topology evidence="1 6">Multi-pass membrane protein</topology>
    </subcellularLocation>
</comment>
<comment type="caution">
    <text evidence="6">Lacks conserved residue(s) required for the propagation of feature annotation.</text>
</comment>
<keyword evidence="8" id="KW-1185">Reference proteome</keyword>
<dbReference type="EMBL" id="JAFCIX010000438">
    <property type="protein sequence ID" value="KAH6590041.1"/>
    <property type="molecule type" value="Genomic_DNA"/>
</dbReference>
<evidence type="ECO:0000256" key="3">
    <source>
        <dbReference type="ARBA" id="ARBA00022692"/>
    </source>
</evidence>
<organism evidence="7 8">
    <name type="scientific">Batrachochytrium salamandrivorans</name>
    <dbReference type="NCBI Taxonomy" id="1357716"/>
    <lineage>
        <taxon>Eukaryota</taxon>
        <taxon>Fungi</taxon>
        <taxon>Fungi incertae sedis</taxon>
        <taxon>Chytridiomycota</taxon>
        <taxon>Chytridiomycota incertae sedis</taxon>
        <taxon>Chytridiomycetes</taxon>
        <taxon>Rhizophydiales</taxon>
        <taxon>Rhizophydiales incertae sedis</taxon>
        <taxon>Batrachochytrium</taxon>
    </lineage>
</organism>
<reference evidence="7 8" key="1">
    <citation type="submission" date="2021-02" db="EMBL/GenBank/DDBJ databases">
        <title>Variation within the Batrachochytrium salamandrivorans European outbreak.</title>
        <authorList>
            <person name="Kelly M."/>
            <person name="Pasmans F."/>
            <person name="Shea T.P."/>
            <person name="Munoz J.F."/>
            <person name="Carranza S."/>
            <person name="Cuomo C.A."/>
            <person name="Martel A."/>
        </authorList>
    </citation>
    <scope>NUCLEOTIDE SEQUENCE [LARGE SCALE GENOMIC DNA]</scope>
    <source>
        <strain evidence="7 8">AMFP18/2</strain>
    </source>
</reference>
<dbReference type="InterPro" id="IPR004345">
    <property type="entry name" value="TB2_DP1_HVA22"/>
</dbReference>
<comment type="similarity">
    <text evidence="2 6">Belongs to the DP1 family.</text>
</comment>
<sequence length="238" mass="26234">MADVPLPSVTITVTNAVTLSARWKAAMDTIEQSLTHIPALVALEKTYKITKRHCVLLAVASTIWAILVIKNIQGGPLTDIVGFSYPAYASIKAVEIGDKIKYTHWISYWIMFGLLKVVENFHMAVLHMFPFYFFFKVVLLSWSMSQYTMGAYVVYHLTIKHWVPYLDKTIGFILGVVMSTALKASTDAAPPPPAPLPAPAHPLVLHPRLGHVLIGGPGPNFKAANSKWGHASMGLRGR</sequence>
<proteinExistence type="inferred from homology"/>
<keyword evidence="5 6" id="KW-0472">Membrane</keyword>
<evidence type="ECO:0000256" key="5">
    <source>
        <dbReference type="ARBA" id="ARBA00023136"/>
    </source>
</evidence>
<evidence type="ECO:0000256" key="2">
    <source>
        <dbReference type="ARBA" id="ARBA00008573"/>
    </source>
</evidence>
<dbReference type="PANTHER" id="PTHR12300">
    <property type="entry name" value="HVA22-LIKE PROTEINS"/>
    <property type="match status" value="1"/>
</dbReference>